<feature type="compositionally biased region" description="Low complexity" evidence="1">
    <location>
        <begin position="54"/>
        <end position="70"/>
    </location>
</feature>
<dbReference type="Proteomes" id="UP000183859">
    <property type="component" value="Chromosome"/>
</dbReference>
<reference evidence="3" key="1">
    <citation type="submission" date="2016-07" db="EMBL/GenBank/DDBJ databases">
        <title>Phaeobacter portensis sp. nov., a tropodithietic acid producing bacterium isolated from a German harbor.</title>
        <authorList>
            <person name="Freese H.M."/>
            <person name="Bunk B."/>
            <person name="Breider S."/>
            <person name="Brinkhoff T."/>
        </authorList>
    </citation>
    <scope>NUCLEOTIDE SEQUENCE [LARGE SCALE GENOMIC DNA]</scope>
    <source>
        <strain evidence="3">P97</strain>
    </source>
</reference>
<name>A0A1L3I567_9RHOB</name>
<dbReference type="AlphaFoldDB" id="A0A1L3I567"/>
<evidence type="ECO:0000313" key="3">
    <source>
        <dbReference type="Proteomes" id="UP000183859"/>
    </source>
</evidence>
<dbReference type="OrthoDB" id="7876141at2"/>
<protein>
    <submittedName>
        <fullName evidence="2">Uncharacterized protein</fullName>
    </submittedName>
</protein>
<sequence>MEKQTKAQKSDYKVASAFVWEGKIQKPGMKVSLTKTEAHGLIKRGKIEEGTGRQAPAKKAANSKPAAPQQDPGKGS</sequence>
<feature type="compositionally biased region" description="Basic and acidic residues" evidence="1">
    <location>
        <begin position="42"/>
        <end position="51"/>
    </location>
</feature>
<feature type="region of interest" description="Disordered" evidence="1">
    <location>
        <begin position="42"/>
        <end position="76"/>
    </location>
</feature>
<keyword evidence="3" id="KW-1185">Reference proteome</keyword>
<dbReference type="STRING" id="1844006.PhaeoP97_01889"/>
<dbReference type="EMBL" id="CP016364">
    <property type="protein sequence ID" value="APG47300.1"/>
    <property type="molecule type" value="Genomic_DNA"/>
</dbReference>
<accession>A0A1L3I567</accession>
<organism evidence="2 3">
    <name type="scientific">Phaeobacter porticola</name>
    <dbReference type="NCBI Taxonomy" id="1844006"/>
    <lineage>
        <taxon>Bacteria</taxon>
        <taxon>Pseudomonadati</taxon>
        <taxon>Pseudomonadota</taxon>
        <taxon>Alphaproteobacteria</taxon>
        <taxon>Rhodobacterales</taxon>
        <taxon>Roseobacteraceae</taxon>
        <taxon>Phaeobacter</taxon>
    </lineage>
</organism>
<evidence type="ECO:0000313" key="2">
    <source>
        <dbReference type="EMBL" id="APG47300.1"/>
    </source>
</evidence>
<dbReference type="KEGG" id="php:PhaeoP97_01889"/>
<gene>
    <name evidence="2" type="ORF">PhaeoP97_01889</name>
</gene>
<evidence type="ECO:0000256" key="1">
    <source>
        <dbReference type="SAM" id="MobiDB-lite"/>
    </source>
</evidence>
<dbReference type="RefSeq" id="WP_072504844.1">
    <property type="nucleotide sequence ID" value="NZ_CP016364.1"/>
</dbReference>
<proteinExistence type="predicted"/>